<evidence type="ECO:0000256" key="8">
    <source>
        <dbReference type="ARBA" id="ARBA00023054"/>
    </source>
</evidence>
<proteinExistence type="inferred from homology"/>
<evidence type="ECO:0000256" key="12">
    <source>
        <dbReference type="SAM" id="Phobius"/>
    </source>
</evidence>
<dbReference type="OrthoDB" id="10257567at2759"/>
<keyword evidence="8 10" id="KW-0175">Coiled coil</keyword>
<dbReference type="InterPro" id="IPR012955">
    <property type="entry name" value="CASP_C"/>
</dbReference>
<name>A0A9W7YBY8_9FUNG</name>
<evidence type="ECO:0000256" key="6">
    <source>
        <dbReference type="ARBA" id="ARBA00022989"/>
    </source>
</evidence>
<evidence type="ECO:0000256" key="2">
    <source>
        <dbReference type="ARBA" id="ARBA00006415"/>
    </source>
</evidence>
<keyword evidence="4" id="KW-0813">Transport</keyword>
<feature type="region of interest" description="Disordered" evidence="11">
    <location>
        <begin position="445"/>
        <end position="471"/>
    </location>
</feature>
<feature type="domain" description="CASP C-terminal" evidence="13">
    <location>
        <begin position="418"/>
        <end position="643"/>
    </location>
</feature>
<dbReference type="InterPro" id="IPR057476">
    <property type="entry name" value="Cux_N"/>
</dbReference>
<feature type="domain" description="Cux N-terminal" evidence="14">
    <location>
        <begin position="10"/>
        <end position="117"/>
    </location>
</feature>
<accession>A0A9W7YBY8</accession>
<dbReference type="GO" id="GO:0000139">
    <property type="term" value="C:Golgi membrane"/>
    <property type="evidence" value="ECO:0007669"/>
    <property type="project" value="UniProtKB-SubCell"/>
</dbReference>
<evidence type="ECO:0000256" key="9">
    <source>
        <dbReference type="ARBA" id="ARBA00023136"/>
    </source>
</evidence>
<reference evidence="15" key="1">
    <citation type="submission" date="2022-07" db="EMBL/GenBank/DDBJ databases">
        <title>Phylogenomic reconstructions and comparative analyses of Kickxellomycotina fungi.</title>
        <authorList>
            <person name="Reynolds N.K."/>
            <person name="Stajich J.E."/>
            <person name="Barry K."/>
            <person name="Grigoriev I.V."/>
            <person name="Crous P."/>
            <person name="Smith M.E."/>
        </authorList>
    </citation>
    <scope>NUCLEOTIDE SEQUENCE</scope>
    <source>
        <strain evidence="15">BCRC 34381</strain>
    </source>
</reference>
<keyword evidence="9 12" id="KW-0472">Membrane</keyword>
<comment type="caution">
    <text evidence="15">The sequence shown here is derived from an EMBL/GenBank/DDBJ whole genome shotgun (WGS) entry which is preliminary data.</text>
</comment>
<keyword evidence="5 12" id="KW-0812">Transmembrane</keyword>
<feature type="coiled-coil region" evidence="10">
    <location>
        <begin position="124"/>
        <end position="262"/>
    </location>
</feature>
<feature type="coiled-coil region" evidence="10">
    <location>
        <begin position="487"/>
        <end position="535"/>
    </location>
</feature>
<evidence type="ECO:0000256" key="5">
    <source>
        <dbReference type="ARBA" id="ARBA00022692"/>
    </source>
</evidence>
<organism evidence="15 16">
    <name type="scientific">Coemansia biformis</name>
    <dbReference type="NCBI Taxonomy" id="1286918"/>
    <lineage>
        <taxon>Eukaryota</taxon>
        <taxon>Fungi</taxon>
        <taxon>Fungi incertae sedis</taxon>
        <taxon>Zoopagomycota</taxon>
        <taxon>Kickxellomycotina</taxon>
        <taxon>Kickxellomycetes</taxon>
        <taxon>Kickxellales</taxon>
        <taxon>Kickxellaceae</taxon>
        <taxon>Coemansia</taxon>
    </lineage>
</organism>
<evidence type="ECO:0000313" key="16">
    <source>
        <dbReference type="Proteomes" id="UP001143981"/>
    </source>
</evidence>
<evidence type="ECO:0000259" key="14">
    <source>
        <dbReference type="Pfam" id="PF25398"/>
    </source>
</evidence>
<gene>
    <name evidence="15" type="ORF">LPJ61_000321</name>
</gene>
<keyword evidence="16" id="KW-1185">Reference proteome</keyword>
<evidence type="ECO:0000256" key="1">
    <source>
        <dbReference type="ARBA" id="ARBA00004409"/>
    </source>
</evidence>
<feature type="transmembrane region" description="Helical" evidence="12">
    <location>
        <begin position="625"/>
        <end position="644"/>
    </location>
</feature>
<evidence type="ECO:0000256" key="4">
    <source>
        <dbReference type="ARBA" id="ARBA00022448"/>
    </source>
</evidence>
<feature type="coiled-coil region" evidence="10">
    <location>
        <begin position="410"/>
        <end position="444"/>
    </location>
</feature>
<evidence type="ECO:0000256" key="7">
    <source>
        <dbReference type="ARBA" id="ARBA00023034"/>
    </source>
</evidence>
<dbReference type="GO" id="GO:0006891">
    <property type="term" value="P:intra-Golgi vesicle-mediated transport"/>
    <property type="evidence" value="ECO:0007669"/>
    <property type="project" value="InterPro"/>
</dbReference>
<dbReference type="PANTHER" id="PTHR14043">
    <property type="entry name" value="CCAAT DISPLACEMENT PROTEIN-RELATED"/>
    <property type="match status" value="1"/>
</dbReference>
<comment type="subcellular location">
    <subcellularLocation>
        <location evidence="1">Golgi apparatus membrane</location>
        <topology evidence="1">Single-pass type IV membrane protein</topology>
    </subcellularLocation>
</comment>
<feature type="compositionally biased region" description="Gly residues" evidence="11">
    <location>
        <begin position="449"/>
        <end position="466"/>
    </location>
</feature>
<keyword evidence="6 12" id="KW-1133">Transmembrane helix</keyword>
<evidence type="ECO:0000256" key="10">
    <source>
        <dbReference type="SAM" id="Coils"/>
    </source>
</evidence>
<evidence type="ECO:0000256" key="11">
    <source>
        <dbReference type="SAM" id="MobiDB-lite"/>
    </source>
</evidence>
<dbReference type="Pfam" id="PF25398">
    <property type="entry name" value="CUX1_N"/>
    <property type="match status" value="1"/>
</dbReference>
<dbReference type="AlphaFoldDB" id="A0A9W7YBY8"/>
<protein>
    <recommendedName>
        <fullName evidence="3">Protein CASP</fullName>
    </recommendedName>
</protein>
<evidence type="ECO:0000256" key="3">
    <source>
        <dbReference type="ARBA" id="ARBA00018691"/>
    </source>
</evidence>
<keyword evidence="7" id="KW-0333">Golgi apparatus</keyword>
<evidence type="ECO:0000313" key="15">
    <source>
        <dbReference type="EMBL" id="KAJ1735877.1"/>
    </source>
</evidence>
<evidence type="ECO:0000259" key="13">
    <source>
        <dbReference type="Pfam" id="PF08172"/>
    </source>
</evidence>
<dbReference type="Proteomes" id="UP001143981">
    <property type="component" value="Unassembled WGS sequence"/>
</dbReference>
<dbReference type="PANTHER" id="PTHR14043:SF2">
    <property type="entry name" value="HOMEOBOX PROTEIN CUT"/>
    <property type="match status" value="1"/>
</dbReference>
<comment type="similarity">
    <text evidence="2">Belongs to the CASP family.</text>
</comment>
<sequence>MAIGIEDSVLAGAHEYWRGVGLGQLLQTLDETGLSIVDNQTTSLQERRKLAEKTKEFRAVPDEQKPAELKPLLRAYQSEIDALTKRMKFAENEFLKLFKTFSEAPDPAPFLHGMVEERRQRRAQDSVEAECERLGQKCAALESENQQLREQTREHEGAEQRVKQLETSMDALVAQRERELRDQTDALVQHLRKRETDLQQQLSAATRRLAQLDSEESERLSRPADRDLVGRLAELEIVQSDLDHANARISDLQTQNAKLRGSLTQLTGDAVEGPSVADALADYRRQIRDLSEETKRLFDGMEKTEADSKLQLTRHEARMSVVESELLAKDDELQRVRRDLARCADYDEVRRELDVMKSVEFSVGGWGLDNDNDNADGSGAGDAGGESLERLLARRNKELENGLVGAKTQLGESDARAQQLQGRVQALEAALEQKTTLAEQLEADLLSVGPGGRRSNGGGEGGSGDTGRGDTEQADAVEMQVVGGSVLEIVTGQRDRFRQRNMELEDELREHSAAVAELQRQAAQSKQDNLRLYEEIKYLRSYAAAGPSQRDATVVPIPQSKFSRGVDMDAVDAKYKNVYEESLNPFNAFHRREASRRVRSMALFDRLVYMVSSFVAANRRARMGMLIYAALLHLLVVVAVYRSVLAVDDSPREPVSP</sequence>
<dbReference type="Pfam" id="PF08172">
    <property type="entry name" value="CASP_C"/>
    <property type="match status" value="1"/>
</dbReference>
<dbReference type="EMBL" id="JANBOI010000009">
    <property type="protein sequence ID" value="KAJ1735877.1"/>
    <property type="molecule type" value="Genomic_DNA"/>
</dbReference>